<keyword evidence="3 5" id="KW-1133">Transmembrane helix</keyword>
<reference evidence="7" key="2">
    <citation type="journal article" date="2023" name="Infect Dis Poverty">
        <title>Chromosome-scale genome of the human blood fluke Schistosoma mekongi and its implications for public health.</title>
        <authorList>
            <person name="Zhou M."/>
            <person name="Xu L."/>
            <person name="Xu D."/>
            <person name="Chen W."/>
            <person name="Khan J."/>
            <person name="Hu Y."/>
            <person name="Huang H."/>
            <person name="Wei H."/>
            <person name="Zhang Y."/>
            <person name="Chusongsang P."/>
            <person name="Tanasarnprasert K."/>
            <person name="Hu X."/>
            <person name="Limpanont Y."/>
            <person name="Lv Z."/>
        </authorList>
    </citation>
    <scope>NUCLEOTIDE SEQUENCE</scope>
    <source>
        <strain evidence="7">LV_2022a</strain>
    </source>
</reference>
<keyword evidence="4 5" id="KW-0472">Membrane</keyword>
<sequence>MAQFNCQEHSLVGNPFKSCMNFNKCHGLHGHLNNSAEDDNSEFMELTRLIWTGIGTVGSVITICSMLTAIFLYIVYPCLRNFRFKIHLQLFFALLLESIAQLILSYLLLSKSDQITLNSVENQTILQTLSHKKQIISTSNTKSTYAVIQNTMIIIWELSQTCVFTWTFIEGIHIHELIVVSVFQSSVNMYPLMLAAWIVPIFITVLWLGTWLHVNKIDESWSIYTQHSTYWISNSFRLILLSMNMAFLINVIRVLVRRLQTNDAPEIQKLRKAVKAAVLLMPLLGITNFIVLLPEPNNSLGFFFVSGIRRVLPTWQGFTISMIYYFMNKDVQRCIQMSIRKFKSKHQLKYPCFTMHFLPTSTIPTTNSV</sequence>
<dbReference type="GO" id="GO:0007166">
    <property type="term" value="P:cell surface receptor signaling pathway"/>
    <property type="evidence" value="ECO:0007669"/>
    <property type="project" value="InterPro"/>
</dbReference>
<feature type="transmembrane region" description="Helical" evidence="5">
    <location>
        <begin position="190"/>
        <end position="214"/>
    </location>
</feature>
<dbReference type="InterPro" id="IPR000832">
    <property type="entry name" value="GPCR_2_secretin-like"/>
</dbReference>
<dbReference type="GO" id="GO:0005886">
    <property type="term" value="C:plasma membrane"/>
    <property type="evidence" value="ECO:0007669"/>
    <property type="project" value="TreeGrafter"/>
</dbReference>
<dbReference type="EMBL" id="JALJAT010000002">
    <property type="protein sequence ID" value="KAK4473850.1"/>
    <property type="molecule type" value="Genomic_DNA"/>
</dbReference>
<organism evidence="7 8">
    <name type="scientific">Schistosoma mekongi</name>
    <name type="common">Parasitic worm</name>
    <dbReference type="NCBI Taxonomy" id="38744"/>
    <lineage>
        <taxon>Eukaryota</taxon>
        <taxon>Metazoa</taxon>
        <taxon>Spiralia</taxon>
        <taxon>Lophotrochozoa</taxon>
        <taxon>Platyhelminthes</taxon>
        <taxon>Trematoda</taxon>
        <taxon>Digenea</taxon>
        <taxon>Strigeidida</taxon>
        <taxon>Schistosomatoidea</taxon>
        <taxon>Schistosomatidae</taxon>
        <taxon>Schistosoma</taxon>
    </lineage>
</organism>
<feature type="transmembrane region" description="Helical" evidence="5">
    <location>
        <begin position="234"/>
        <end position="256"/>
    </location>
</feature>
<reference evidence="7" key="1">
    <citation type="submission" date="2022-04" db="EMBL/GenBank/DDBJ databases">
        <authorList>
            <person name="Xu L."/>
            <person name="Lv Z."/>
        </authorList>
    </citation>
    <scope>NUCLEOTIDE SEQUENCE</scope>
    <source>
        <strain evidence="7">LV_2022a</strain>
    </source>
</reference>
<feature type="transmembrane region" description="Helical" evidence="5">
    <location>
        <begin position="49"/>
        <end position="76"/>
    </location>
</feature>
<gene>
    <name evidence="7" type="ORF">MN116_003182</name>
</gene>
<dbReference type="AlphaFoldDB" id="A0AAE1ZHA9"/>
<feature type="domain" description="G-protein coupled receptors family 2 profile 2" evidence="6">
    <location>
        <begin position="51"/>
        <end position="328"/>
    </location>
</feature>
<evidence type="ECO:0000313" key="8">
    <source>
        <dbReference type="Proteomes" id="UP001292079"/>
    </source>
</evidence>
<protein>
    <recommendedName>
        <fullName evidence="6">G-protein coupled receptors family 2 profile 2 domain-containing protein</fullName>
    </recommendedName>
</protein>
<feature type="transmembrane region" description="Helical" evidence="5">
    <location>
        <begin position="300"/>
        <end position="327"/>
    </location>
</feature>
<feature type="transmembrane region" description="Helical" evidence="5">
    <location>
        <begin position="276"/>
        <end position="294"/>
    </location>
</feature>
<dbReference type="Pfam" id="PF00002">
    <property type="entry name" value="7tm_2"/>
    <property type="match status" value="1"/>
</dbReference>
<name>A0AAE1ZHA9_SCHME</name>
<dbReference type="InterPro" id="IPR050332">
    <property type="entry name" value="GPCR_2"/>
</dbReference>
<dbReference type="PROSITE" id="PS50261">
    <property type="entry name" value="G_PROTEIN_RECEP_F2_4"/>
    <property type="match status" value="1"/>
</dbReference>
<dbReference type="PANTHER" id="PTHR45620:SF17">
    <property type="entry name" value="PDF RECEPTOR"/>
    <property type="match status" value="1"/>
</dbReference>
<dbReference type="PRINTS" id="PR00249">
    <property type="entry name" value="GPCRSECRETIN"/>
</dbReference>
<comment type="subcellular location">
    <subcellularLocation>
        <location evidence="1">Membrane</location>
        <topology evidence="1">Multi-pass membrane protein</topology>
    </subcellularLocation>
</comment>
<evidence type="ECO:0000259" key="6">
    <source>
        <dbReference type="PROSITE" id="PS50261"/>
    </source>
</evidence>
<accession>A0AAE1ZHA9</accession>
<evidence type="ECO:0000256" key="1">
    <source>
        <dbReference type="ARBA" id="ARBA00004141"/>
    </source>
</evidence>
<evidence type="ECO:0000313" key="7">
    <source>
        <dbReference type="EMBL" id="KAK4473850.1"/>
    </source>
</evidence>
<dbReference type="PANTHER" id="PTHR45620">
    <property type="entry name" value="PDF RECEPTOR-LIKE PROTEIN-RELATED"/>
    <property type="match status" value="1"/>
</dbReference>
<evidence type="ECO:0000256" key="3">
    <source>
        <dbReference type="ARBA" id="ARBA00022989"/>
    </source>
</evidence>
<keyword evidence="2 5" id="KW-0812">Transmembrane</keyword>
<dbReference type="Proteomes" id="UP001292079">
    <property type="component" value="Unassembled WGS sequence"/>
</dbReference>
<dbReference type="InterPro" id="IPR017981">
    <property type="entry name" value="GPCR_2-like_7TM"/>
</dbReference>
<comment type="caution">
    <text evidence="7">The sequence shown here is derived from an EMBL/GenBank/DDBJ whole genome shotgun (WGS) entry which is preliminary data.</text>
</comment>
<evidence type="ECO:0000256" key="2">
    <source>
        <dbReference type="ARBA" id="ARBA00022692"/>
    </source>
</evidence>
<dbReference type="GO" id="GO:0007188">
    <property type="term" value="P:adenylate cyclase-modulating G protein-coupled receptor signaling pathway"/>
    <property type="evidence" value="ECO:0007669"/>
    <property type="project" value="TreeGrafter"/>
</dbReference>
<feature type="transmembrane region" description="Helical" evidence="5">
    <location>
        <begin position="88"/>
        <end position="109"/>
    </location>
</feature>
<evidence type="ECO:0000256" key="4">
    <source>
        <dbReference type="ARBA" id="ARBA00023136"/>
    </source>
</evidence>
<dbReference type="Gene3D" id="1.20.1070.10">
    <property type="entry name" value="Rhodopsin 7-helix transmembrane proteins"/>
    <property type="match status" value="1"/>
</dbReference>
<keyword evidence="8" id="KW-1185">Reference proteome</keyword>
<evidence type="ECO:0000256" key="5">
    <source>
        <dbReference type="SAM" id="Phobius"/>
    </source>
</evidence>
<proteinExistence type="predicted"/>
<dbReference type="GO" id="GO:0008528">
    <property type="term" value="F:G protein-coupled peptide receptor activity"/>
    <property type="evidence" value="ECO:0007669"/>
    <property type="project" value="TreeGrafter"/>
</dbReference>